<feature type="transmembrane region" description="Helical" evidence="6">
    <location>
        <begin position="387"/>
        <end position="410"/>
    </location>
</feature>
<feature type="transmembrane region" description="Helical" evidence="6">
    <location>
        <begin position="327"/>
        <end position="347"/>
    </location>
</feature>
<evidence type="ECO:0000256" key="3">
    <source>
        <dbReference type="ARBA" id="ARBA00022692"/>
    </source>
</evidence>
<sequence>MLISREQFMALTARINARYLPWLNVVEGDLTLSKLARLSLFQVSVGICFVLLNGTLNRIMVVELGRAAWLVSAMLALPLLLAPARVLIGYRSDNHQSFLGFRRLPYLWMGTMGQFGGLALMPFVLILMTSGDPSSAWMGFVMSLGALFLVGAGMHATQTAGLALATDLASEKTRHQVVTMLYLMLLVGMVIGALGFSLLLEPFSYFRLIQVIQGSALVVAGLNLIAMWQMEPRRPDLTDFNIARPTFIESWKALSASAGAHRLLIAVALGTLGFSMQEILLEPYGAEVLGMTVSQTTRLTAMFGVGMLLAMALSARYLGNAGEPIRLAAYGSVVGVFAFAAVIIAGATDSLGLFAAGTFLIGVGNGLFAVGTLTAAMLLASNATAGIVIGTWGAVQATAAGIAVFMGGALRDITEALILRSGFTTDLFGSATPYGAVYHLEIIVLFASLIALGPLVRRLGNNKNQPLTMQLADFPS</sequence>
<dbReference type="InterPro" id="IPR036259">
    <property type="entry name" value="MFS_trans_sf"/>
</dbReference>
<protein>
    <submittedName>
        <fullName evidence="7">MFS transporter</fullName>
    </submittedName>
</protein>
<feature type="transmembrane region" description="Helical" evidence="6">
    <location>
        <begin position="353"/>
        <end position="380"/>
    </location>
</feature>
<keyword evidence="5 6" id="KW-0472">Membrane</keyword>
<dbReference type="PIRSF" id="PIRSF016565">
    <property type="entry name" value="PucC"/>
    <property type="match status" value="1"/>
</dbReference>
<evidence type="ECO:0000256" key="4">
    <source>
        <dbReference type="ARBA" id="ARBA00022989"/>
    </source>
</evidence>
<feature type="transmembrane region" description="Helical" evidence="6">
    <location>
        <begin position="106"/>
        <end position="128"/>
    </location>
</feature>
<evidence type="ECO:0000256" key="2">
    <source>
        <dbReference type="ARBA" id="ARBA00008412"/>
    </source>
</evidence>
<feature type="transmembrane region" description="Helical" evidence="6">
    <location>
        <begin position="40"/>
        <end position="61"/>
    </location>
</feature>
<dbReference type="EMBL" id="CP036501">
    <property type="protein sequence ID" value="UZP74458.1"/>
    <property type="molecule type" value="Genomic_DNA"/>
</dbReference>
<dbReference type="PANTHER" id="PTHR23538">
    <property type="entry name" value="44.5 KD BACTERIOCHLOROPHYLL SYNTHASE SUBUNIT"/>
    <property type="match status" value="1"/>
</dbReference>
<feature type="transmembrane region" description="Helical" evidence="6">
    <location>
        <begin position="436"/>
        <end position="456"/>
    </location>
</feature>
<comment type="subcellular location">
    <subcellularLocation>
        <location evidence="1">Membrane</location>
        <topology evidence="1">Multi-pass membrane protein</topology>
    </subcellularLocation>
</comment>
<organism evidence="7 8">
    <name type="scientific">Candidatus Paraluminiphilus aquimaris</name>
    <dbReference type="NCBI Taxonomy" id="2518994"/>
    <lineage>
        <taxon>Bacteria</taxon>
        <taxon>Pseudomonadati</taxon>
        <taxon>Pseudomonadota</taxon>
        <taxon>Gammaproteobacteria</taxon>
        <taxon>Cellvibrionales</taxon>
        <taxon>Halieaceae</taxon>
        <taxon>Candidatus Paraluminiphilus</taxon>
    </lineage>
</organism>
<evidence type="ECO:0000256" key="5">
    <source>
        <dbReference type="ARBA" id="ARBA00023136"/>
    </source>
</evidence>
<dbReference type="Pfam" id="PF03209">
    <property type="entry name" value="PUCC"/>
    <property type="match status" value="1"/>
</dbReference>
<keyword evidence="3 6" id="KW-0812">Transmembrane</keyword>
<keyword evidence="4 6" id="KW-1133">Transmembrane helix</keyword>
<keyword evidence="8" id="KW-1185">Reference proteome</keyword>
<dbReference type="CDD" id="cd06176">
    <property type="entry name" value="MFS_BCD_PucC-like"/>
    <property type="match status" value="1"/>
</dbReference>
<comment type="similarity">
    <text evidence="2">Belongs to the PucC family.</text>
</comment>
<feature type="transmembrane region" description="Helical" evidence="6">
    <location>
        <begin position="205"/>
        <end position="226"/>
    </location>
</feature>
<feature type="transmembrane region" description="Helical" evidence="6">
    <location>
        <begin position="67"/>
        <end position="86"/>
    </location>
</feature>
<name>A0ABY6Q7U2_9GAMM</name>
<dbReference type="InterPro" id="IPR004896">
    <property type="entry name" value="PucC-rel"/>
</dbReference>
<dbReference type="InterPro" id="IPR026036">
    <property type="entry name" value="PucC"/>
</dbReference>
<accession>A0ABY6Q7U2</accession>
<dbReference type="Proteomes" id="UP001317963">
    <property type="component" value="Chromosome"/>
</dbReference>
<evidence type="ECO:0000256" key="1">
    <source>
        <dbReference type="ARBA" id="ARBA00004141"/>
    </source>
</evidence>
<reference evidence="7 8" key="1">
    <citation type="submission" date="2019-02" db="EMBL/GenBank/DDBJ databases">
        <title>Halieaceae_genomes.</title>
        <authorList>
            <person name="Li S.-H."/>
        </authorList>
    </citation>
    <scope>NUCLEOTIDE SEQUENCE [LARGE SCALE GENOMIC DNA]</scope>
    <source>
        <strain evidence="7 8">JH123</strain>
    </source>
</reference>
<gene>
    <name evidence="7" type="ORF">E0F26_06765</name>
</gene>
<dbReference type="RefSeq" id="WP_279240904.1">
    <property type="nucleotide sequence ID" value="NZ_CP036501.1"/>
</dbReference>
<proteinExistence type="inferred from homology"/>
<feature type="transmembrane region" description="Helical" evidence="6">
    <location>
        <begin position="177"/>
        <end position="199"/>
    </location>
</feature>
<feature type="transmembrane region" description="Helical" evidence="6">
    <location>
        <begin position="301"/>
        <end position="318"/>
    </location>
</feature>
<dbReference type="Gene3D" id="1.20.1250.20">
    <property type="entry name" value="MFS general substrate transporter like domains"/>
    <property type="match status" value="1"/>
</dbReference>
<dbReference type="SUPFAM" id="SSF103473">
    <property type="entry name" value="MFS general substrate transporter"/>
    <property type="match status" value="1"/>
</dbReference>
<feature type="transmembrane region" description="Helical" evidence="6">
    <location>
        <begin position="140"/>
        <end position="165"/>
    </location>
</feature>
<evidence type="ECO:0000313" key="8">
    <source>
        <dbReference type="Proteomes" id="UP001317963"/>
    </source>
</evidence>
<evidence type="ECO:0000256" key="6">
    <source>
        <dbReference type="SAM" id="Phobius"/>
    </source>
</evidence>
<dbReference type="PANTHER" id="PTHR23538:SF1">
    <property type="entry name" value="44.5 KD BACTERIOCHLOROPHYLL SYNTHASE SUBUNIT"/>
    <property type="match status" value="1"/>
</dbReference>
<feature type="transmembrane region" description="Helical" evidence="6">
    <location>
        <begin position="263"/>
        <end position="281"/>
    </location>
</feature>
<evidence type="ECO:0000313" key="7">
    <source>
        <dbReference type="EMBL" id="UZP74458.1"/>
    </source>
</evidence>